<accession>F8X3Q4</accession>
<organism evidence="1 2">
    <name type="scientific">Dysgonomonas mossii DSM 22836</name>
    <dbReference type="NCBI Taxonomy" id="742767"/>
    <lineage>
        <taxon>Bacteria</taxon>
        <taxon>Pseudomonadati</taxon>
        <taxon>Bacteroidota</taxon>
        <taxon>Bacteroidia</taxon>
        <taxon>Bacteroidales</taxon>
        <taxon>Dysgonomonadaceae</taxon>
        <taxon>Dysgonomonas</taxon>
    </lineage>
</organism>
<evidence type="ECO:0000313" key="2">
    <source>
        <dbReference type="Proteomes" id="UP000006420"/>
    </source>
</evidence>
<evidence type="ECO:0000313" key="1">
    <source>
        <dbReference type="EMBL" id="EGK05364.1"/>
    </source>
</evidence>
<gene>
    <name evidence="1" type="ORF">HMPREF9456_02863</name>
</gene>
<reference evidence="1 2" key="1">
    <citation type="submission" date="2011-04" db="EMBL/GenBank/DDBJ databases">
        <title>The Genome Sequence of Dysgonomonas mossii DSM 22836.</title>
        <authorList>
            <consortium name="The Broad Institute Genome Sequencing Platform"/>
            <person name="Earl A."/>
            <person name="Ward D."/>
            <person name="Feldgarden M."/>
            <person name="Gevers D."/>
            <person name="Pudlo N."/>
            <person name="Martens E."/>
            <person name="Allen-Vercoe E."/>
            <person name="Young S.K."/>
            <person name="Zeng Q."/>
            <person name="Gargeya S."/>
            <person name="Fitzgerald M."/>
            <person name="Haas B."/>
            <person name="Abouelleil A."/>
            <person name="Alvarado L."/>
            <person name="Arachchi H.M."/>
            <person name="Berlin A."/>
            <person name="Brown A."/>
            <person name="Chapman S.B."/>
            <person name="Chen Z."/>
            <person name="Dunbar C."/>
            <person name="Freedman E."/>
            <person name="Gearin G."/>
            <person name="Gellesch M."/>
            <person name="Goldberg J."/>
            <person name="Griggs A."/>
            <person name="Gujja S."/>
            <person name="Heiman D."/>
            <person name="Howarth C."/>
            <person name="Larson L."/>
            <person name="Lui A."/>
            <person name="MacDonald P.J.P."/>
            <person name="Mehta T."/>
            <person name="Montmayeur A."/>
            <person name="Murphy C."/>
            <person name="Neiman D."/>
            <person name="Pearson M."/>
            <person name="Priest M."/>
            <person name="Roberts A."/>
            <person name="Saif S."/>
            <person name="Shea T."/>
            <person name="Shenoy N."/>
            <person name="Sisk P."/>
            <person name="Stolte C."/>
            <person name="Sykes S."/>
            <person name="Yandava C."/>
            <person name="Wortman J."/>
            <person name="Nusbaum C."/>
            <person name="Birren B."/>
        </authorList>
    </citation>
    <scope>NUCLEOTIDE SEQUENCE [LARGE SCALE GENOMIC DNA]</scope>
    <source>
        <strain evidence="1 2">DSM 22836</strain>
    </source>
</reference>
<dbReference type="Proteomes" id="UP000006420">
    <property type="component" value="Unassembled WGS sequence"/>
</dbReference>
<keyword evidence="2" id="KW-1185">Reference proteome</keyword>
<dbReference type="GeneID" id="78083479"/>
<dbReference type="eggNOG" id="COG3943">
    <property type="taxonomic scope" value="Bacteria"/>
</dbReference>
<dbReference type="OrthoDB" id="1036309at2"/>
<dbReference type="STRING" id="742767.HMPREF9456_02863"/>
<name>F8X3Q4_9BACT</name>
<proteinExistence type="predicted"/>
<sequence>MENRKIIISDNGKITVSSETKMSISEIADLFDIYYQMTKKLIRDIEKSGVAGGDYSLSCTVEGSKIYPDYYGLEMVIAIAFRVQSANAEVMRRWFLKKISKAGITERLIFPIQNSMLN</sequence>
<dbReference type="RefSeq" id="WP_006844227.1">
    <property type="nucleotide sequence ID" value="NZ_AQWJ01000008.1"/>
</dbReference>
<dbReference type="EMBL" id="ADLW01000015">
    <property type="protein sequence ID" value="EGK05364.1"/>
    <property type="molecule type" value="Genomic_DNA"/>
</dbReference>
<protein>
    <recommendedName>
        <fullName evidence="3">KilA-N DNA-binding domain-containing protein</fullName>
    </recommendedName>
</protein>
<dbReference type="AlphaFoldDB" id="F8X3Q4"/>
<dbReference type="HOGENOM" id="CLU_048266_3_2_10"/>
<evidence type="ECO:0008006" key="3">
    <source>
        <dbReference type="Google" id="ProtNLM"/>
    </source>
</evidence>
<comment type="caution">
    <text evidence="1">The sequence shown here is derived from an EMBL/GenBank/DDBJ whole genome shotgun (WGS) entry which is preliminary data.</text>
</comment>